<dbReference type="EnsemblMetazoa" id="SSS_6012s_mrna">
    <property type="protein sequence ID" value="KAF7487896.1"/>
    <property type="gene ID" value="SSS_6012"/>
</dbReference>
<dbReference type="Gene3D" id="1.20.58.2050">
    <property type="match status" value="1"/>
</dbReference>
<dbReference type="InterPro" id="IPR055221">
    <property type="entry name" value="PSF3_N"/>
</dbReference>
<dbReference type="Pfam" id="PF22466">
    <property type="entry name" value="PSF3_N"/>
    <property type="match status" value="1"/>
</dbReference>
<dbReference type="SUPFAM" id="SSF160059">
    <property type="entry name" value="PriA/YqbF domain"/>
    <property type="match status" value="1"/>
</dbReference>
<comment type="similarity">
    <text evidence="1">Belongs to the GINS3/PSF3 family.</text>
</comment>
<gene>
    <name evidence="4" type="ORF">SSS_6012</name>
</gene>
<proteinExistence type="inferred from homology"/>
<dbReference type="CDD" id="cd21693">
    <property type="entry name" value="GINS_B_Psf3"/>
    <property type="match status" value="1"/>
</dbReference>
<reference evidence="4" key="2">
    <citation type="submission" date="2020-01" db="EMBL/GenBank/DDBJ databases">
        <authorList>
            <person name="Korhonen P.K.K."/>
            <person name="Guangxu M.G."/>
            <person name="Wang T.W."/>
            <person name="Stroehlein A.J.S."/>
            <person name="Young N.D."/>
            <person name="Ang C.-S.A."/>
            <person name="Fernando D.W.F."/>
            <person name="Lu H.L."/>
            <person name="Taylor S.T."/>
            <person name="Ehtesham M.E.M."/>
            <person name="Najaraj S.H.N."/>
            <person name="Harsha G.H.G."/>
            <person name="Madugundu A.M."/>
            <person name="Renuse S.R."/>
            <person name="Holt D.H."/>
            <person name="Pandey A.P."/>
            <person name="Papenfuss A.P."/>
            <person name="Gasser R.B.G."/>
            <person name="Fischer K.F."/>
        </authorList>
    </citation>
    <scope>NUCLEOTIDE SEQUENCE</scope>
    <source>
        <strain evidence="4">SSS_KF_BRIS2020</strain>
    </source>
</reference>
<evidence type="ECO:0000313" key="5">
    <source>
        <dbReference type="EnsemblMetazoa" id="KAF7487896.1"/>
    </source>
</evidence>
<protein>
    <recommendedName>
        <fullName evidence="1">DNA replication complex GINS protein PSF3</fullName>
    </recommendedName>
</protein>
<accession>A0A834R374</accession>
<reference evidence="5" key="3">
    <citation type="submission" date="2022-06" db="UniProtKB">
        <authorList>
            <consortium name="EnsemblMetazoa"/>
        </authorList>
    </citation>
    <scope>IDENTIFICATION</scope>
</reference>
<dbReference type="EMBL" id="WVUK01000066">
    <property type="protein sequence ID" value="KAF7487896.1"/>
    <property type="molecule type" value="Genomic_DNA"/>
</dbReference>
<evidence type="ECO:0000313" key="4">
    <source>
        <dbReference type="EMBL" id="KAF7487896.1"/>
    </source>
</evidence>
<feature type="region of interest" description="Disordered" evidence="2">
    <location>
        <begin position="130"/>
        <end position="153"/>
    </location>
</feature>
<dbReference type="GO" id="GO:0000811">
    <property type="term" value="C:GINS complex"/>
    <property type="evidence" value="ECO:0007669"/>
    <property type="project" value="UniProtKB-UniRule"/>
</dbReference>
<name>A0A834R374_SARSC</name>
<dbReference type="InterPro" id="IPR038437">
    <property type="entry name" value="GINS_Psf3_sf"/>
</dbReference>
<evidence type="ECO:0000256" key="2">
    <source>
        <dbReference type="SAM" id="MobiDB-lite"/>
    </source>
</evidence>
<comment type="function">
    <text evidence="1">The GINS complex plays an essential role in the initiation of DNA replication.</text>
</comment>
<dbReference type="AlphaFoldDB" id="A0A834R374"/>
<evidence type="ECO:0000313" key="6">
    <source>
        <dbReference type="Proteomes" id="UP000070412"/>
    </source>
</evidence>
<keyword evidence="1" id="KW-0235">DNA replication</keyword>
<dbReference type="PANTHER" id="PTHR22768:SF0">
    <property type="entry name" value="DNA REPLICATION COMPLEX GINS PROTEIN PSF3"/>
    <property type="match status" value="1"/>
</dbReference>
<feature type="region of interest" description="Disordered" evidence="2">
    <location>
        <begin position="68"/>
        <end position="87"/>
    </location>
</feature>
<keyword evidence="1" id="KW-0539">Nucleus</keyword>
<sequence length="270" mass="30854">MNGDQEFDIVFDNAMLNEHSDDDDELDDSLAFHSRSIDDRRISGGRSERSRDHPRHFSMILVNENETRTSNFDSISSPPSSSSATSQRTKDIFYCKNYFDFDDILAQTVRLPVKFQRTIPNLGFLDPSFANLHDEGDDENQQESSSSTKKTPAITKGTKLELPIWLVKELNGDNAVKVNLPKEGRGGSTSIKDETINDLNEFVARLDEWELELLDTGRKIVTEIRRWENRDSTKIRPNEMVVNLKKRKVLLEQQQRLSQNSTLNGTSSSR</sequence>
<reference evidence="6" key="1">
    <citation type="journal article" date="2020" name="PLoS Negl. Trop. Dis.">
        <title>High-quality nuclear genome for Sarcoptes scabiei-A critical resource for a neglected parasite.</title>
        <authorList>
            <person name="Korhonen P.K."/>
            <person name="Gasser R.B."/>
            <person name="Ma G."/>
            <person name="Wang T."/>
            <person name="Stroehlein A.J."/>
            <person name="Young N.D."/>
            <person name="Ang C.S."/>
            <person name="Fernando D.D."/>
            <person name="Lu H.C."/>
            <person name="Taylor S."/>
            <person name="Reynolds S.L."/>
            <person name="Mofiz E."/>
            <person name="Najaraj S.H."/>
            <person name="Gowda H."/>
            <person name="Madugundu A."/>
            <person name="Renuse S."/>
            <person name="Holt D."/>
            <person name="Pandey A."/>
            <person name="Papenfuss A.T."/>
            <person name="Fischer K."/>
        </authorList>
    </citation>
    <scope>NUCLEOTIDE SEQUENCE [LARGE SCALE GENOMIC DNA]</scope>
</reference>
<organism evidence="4">
    <name type="scientific">Sarcoptes scabiei</name>
    <name type="common">Itch mite</name>
    <name type="synonym">Acarus scabiei</name>
    <dbReference type="NCBI Taxonomy" id="52283"/>
    <lineage>
        <taxon>Eukaryota</taxon>
        <taxon>Metazoa</taxon>
        <taxon>Ecdysozoa</taxon>
        <taxon>Arthropoda</taxon>
        <taxon>Chelicerata</taxon>
        <taxon>Arachnida</taxon>
        <taxon>Acari</taxon>
        <taxon>Acariformes</taxon>
        <taxon>Sarcoptiformes</taxon>
        <taxon>Astigmata</taxon>
        <taxon>Psoroptidia</taxon>
        <taxon>Sarcoptoidea</taxon>
        <taxon>Sarcoptidae</taxon>
        <taxon>Sarcoptinae</taxon>
        <taxon>Sarcoptes</taxon>
    </lineage>
</organism>
<dbReference type="InterPro" id="IPR010492">
    <property type="entry name" value="GINS_Psf3"/>
</dbReference>
<feature type="domain" description="DNA replication complex GINS protein PSF3 N-terminal" evidence="3">
    <location>
        <begin position="99"/>
        <end position="127"/>
    </location>
</feature>
<dbReference type="GO" id="GO:1902975">
    <property type="term" value="P:mitotic DNA replication initiation"/>
    <property type="evidence" value="ECO:0007669"/>
    <property type="project" value="TreeGrafter"/>
</dbReference>
<evidence type="ECO:0000259" key="3">
    <source>
        <dbReference type="Pfam" id="PF22466"/>
    </source>
</evidence>
<feature type="compositionally biased region" description="Low complexity" evidence="2">
    <location>
        <begin position="74"/>
        <end position="83"/>
    </location>
</feature>
<evidence type="ECO:0000256" key="1">
    <source>
        <dbReference type="RuleBase" id="RU367161"/>
    </source>
</evidence>
<dbReference type="PANTHER" id="PTHR22768">
    <property type="entry name" value="DNA REPLICATION COMPLEX GINS PROTEIN PSF3"/>
    <property type="match status" value="1"/>
</dbReference>
<dbReference type="OrthoDB" id="10251744at2759"/>
<keyword evidence="6" id="KW-1185">Reference proteome</keyword>
<dbReference type="Proteomes" id="UP000070412">
    <property type="component" value="Unassembled WGS sequence"/>
</dbReference>
<comment type="subcellular location">
    <subcellularLocation>
        <location evidence="1">Nucleus</location>
    </subcellularLocation>
</comment>
<comment type="subunit">
    <text evidence="1">Component of the GINS complex.</text>
</comment>